<evidence type="ECO:0000256" key="1">
    <source>
        <dbReference type="ARBA" id="ARBA00022679"/>
    </source>
</evidence>
<proteinExistence type="predicted"/>
<keyword evidence="2" id="KW-0677">Repeat</keyword>
<protein>
    <submittedName>
        <fullName evidence="4">Sulfurtransferase</fullName>
    </submittedName>
</protein>
<dbReference type="EMBL" id="JAPTGG010000001">
    <property type="protein sequence ID" value="MCZ0863850.1"/>
    <property type="molecule type" value="Genomic_DNA"/>
</dbReference>
<keyword evidence="1" id="KW-0808">Transferase</keyword>
<dbReference type="CDD" id="cd01449">
    <property type="entry name" value="TST_Repeat_2"/>
    <property type="match status" value="1"/>
</dbReference>
<name>A0A9J6RHK9_9GAMM</name>
<dbReference type="Pfam" id="PF00581">
    <property type="entry name" value="Rhodanese"/>
    <property type="match status" value="2"/>
</dbReference>
<dbReference type="AlphaFoldDB" id="A0A9J6RHK9"/>
<dbReference type="InterPro" id="IPR036873">
    <property type="entry name" value="Rhodanese-like_dom_sf"/>
</dbReference>
<evidence type="ECO:0000259" key="3">
    <source>
        <dbReference type="PROSITE" id="PS50206"/>
    </source>
</evidence>
<dbReference type="PANTHER" id="PTHR11364">
    <property type="entry name" value="THIOSULFATE SULFERTANSFERASE"/>
    <property type="match status" value="1"/>
</dbReference>
<gene>
    <name evidence="4" type="ORF">O0V09_01480</name>
</gene>
<dbReference type="SUPFAM" id="SSF52821">
    <property type="entry name" value="Rhodanese/Cell cycle control phosphatase"/>
    <property type="match status" value="2"/>
</dbReference>
<dbReference type="InterPro" id="IPR045078">
    <property type="entry name" value="TST/MPST-like"/>
</dbReference>
<feature type="domain" description="Rhodanese" evidence="3">
    <location>
        <begin position="15"/>
        <end position="134"/>
    </location>
</feature>
<dbReference type="InterPro" id="IPR001763">
    <property type="entry name" value="Rhodanese-like_dom"/>
</dbReference>
<evidence type="ECO:0000256" key="2">
    <source>
        <dbReference type="ARBA" id="ARBA00022737"/>
    </source>
</evidence>
<dbReference type="Gene3D" id="3.40.250.10">
    <property type="entry name" value="Rhodanese-like domain"/>
    <property type="match status" value="2"/>
</dbReference>
<comment type="caution">
    <text evidence="4">The sequence shown here is derived from an EMBL/GenBank/DDBJ whole genome shotgun (WGS) entry which is preliminary data.</text>
</comment>
<reference evidence="4 5" key="1">
    <citation type="submission" date="2022-12" db="EMBL/GenBank/DDBJ databases">
        <title>Dasania phycosphaerae sp. nov., isolated from particulate material of the south coast of Korea.</title>
        <authorList>
            <person name="Jiang Y."/>
        </authorList>
    </citation>
    <scope>NUCLEOTIDE SEQUENCE [LARGE SCALE GENOMIC DNA]</scope>
    <source>
        <strain evidence="4 5">GY-19</strain>
    </source>
</reference>
<sequence length="266" mass="29562">MPKYLISPAELAAKPREQLLIIDCRFSLADVQAGRRSYQQSHISGAHYLHLDEDLSGPKGRHGGRHPLPDSGRLQQRLQALGMTNKTLVVAYDDQRMAFAARLWWLLRYLGHEQVKVLDGGFKAWQGQGLPCDAAIPSSIAGDFIAAPRPELLVNREAVIQRGANCALIDSREAPRYRGEEEPIDPIAGHIEGAVNYPWQSVTGEQGQLLTEQQQPRWQELLNQDELMVYCGSGVTACVNLLSLAEAGREDAKLYAGSWSDWCSYL</sequence>
<evidence type="ECO:0000313" key="4">
    <source>
        <dbReference type="EMBL" id="MCZ0863850.1"/>
    </source>
</evidence>
<dbReference type="PROSITE" id="PS50206">
    <property type="entry name" value="RHODANESE_3"/>
    <property type="match status" value="2"/>
</dbReference>
<dbReference type="SMART" id="SM00450">
    <property type="entry name" value="RHOD"/>
    <property type="match status" value="2"/>
</dbReference>
<feature type="domain" description="Rhodanese" evidence="3">
    <location>
        <begin position="162"/>
        <end position="264"/>
    </location>
</feature>
<keyword evidence="5" id="KW-1185">Reference proteome</keyword>
<dbReference type="RefSeq" id="WP_258329998.1">
    <property type="nucleotide sequence ID" value="NZ_JAPTGG010000001.1"/>
</dbReference>
<dbReference type="GO" id="GO:0004792">
    <property type="term" value="F:thiosulfate-cyanide sulfurtransferase activity"/>
    <property type="evidence" value="ECO:0007669"/>
    <property type="project" value="TreeGrafter"/>
</dbReference>
<dbReference type="CDD" id="cd01448">
    <property type="entry name" value="TST_Repeat_1"/>
    <property type="match status" value="1"/>
</dbReference>
<dbReference type="PANTHER" id="PTHR11364:SF27">
    <property type="entry name" value="SULFURTRANSFERASE"/>
    <property type="match status" value="1"/>
</dbReference>
<organism evidence="4 5">
    <name type="scientific">Dasania phycosphaerae</name>
    <dbReference type="NCBI Taxonomy" id="2950436"/>
    <lineage>
        <taxon>Bacteria</taxon>
        <taxon>Pseudomonadati</taxon>
        <taxon>Pseudomonadota</taxon>
        <taxon>Gammaproteobacteria</taxon>
        <taxon>Cellvibrionales</taxon>
        <taxon>Spongiibacteraceae</taxon>
        <taxon>Dasania</taxon>
    </lineage>
</organism>
<accession>A0A9J6RHK9</accession>
<dbReference type="Proteomes" id="UP001069090">
    <property type="component" value="Unassembled WGS sequence"/>
</dbReference>
<evidence type="ECO:0000313" key="5">
    <source>
        <dbReference type="Proteomes" id="UP001069090"/>
    </source>
</evidence>